<evidence type="ECO:0000313" key="2">
    <source>
        <dbReference type="EMBL" id="MBB5186526.1"/>
    </source>
</evidence>
<feature type="transmembrane region" description="Helical" evidence="1">
    <location>
        <begin position="20"/>
        <end position="40"/>
    </location>
</feature>
<protein>
    <submittedName>
        <fullName evidence="2">Uncharacterized protein</fullName>
    </submittedName>
</protein>
<comment type="caution">
    <text evidence="2">The sequence shown here is derived from an EMBL/GenBank/DDBJ whole genome shotgun (WGS) entry which is preliminary data.</text>
</comment>
<keyword evidence="1" id="KW-0812">Transmembrane</keyword>
<keyword evidence="1" id="KW-0472">Membrane</keyword>
<evidence type="ECO:0000256" key="1">
    <source>
        <dbReference type="SAM" id="Phobius"/>
    </source>
</evidence>
<dbReference type="Proteomes" id="UP000536640">
    <property type="component" value="Unassembled WGS sequence"/>
</dbReference>
<evidence type="ECO:0000313" key="3">
    <source>
        <dbReference type="Proteomes" id="UP000536640"/>
    </source>
</evidence>
<gene>
    <name evidence="2" type="ORF">HNQ57_000787</name>
</gene>
<keyword evidence="1" id="KW-1133">Transmembrane helix</keyword>
<proteinExistence type="predicted"/>
<name>A0A840R1U8_9GAMM</name>
<sequence>MSHLQAAIESQDLNSFAELAAKYSLLAIVTVGIIASFAGLS</sequence>
<organism evidence="2 3">
    <name type="scientific">Zhongshania antarctica</name>
    <dbReference type="NCBI Taxonomy" id="641702"/>
    <lineage>
        <taxon>Bacteria</taxon>
        <taxon>Pseudomonadati</taxon>
        <taxon>Pseudomonadota</taxon>
        <taxon>Gammaproteobacteria</taxon>
        <taxon>Cellvibrionales</taxon>
        <taxon>Spongiibacteraceae</taxon>
        <taxon>Zhongshania</taxon>
    </lineage>
</organism>
<dbReference type="EMBL" id="JACHHW010000002">
    <property type="protein sequence ID" value="MBB5186526.1"/>
    <property type="molecule type" value="Genomic_DNA"/>
</dbReference>
<dbReference type="RefSeq" id="WP_264299217.1">
    <property type="nucleotide sequence ID" value="NZ_JACHHW010000002.1"/>
</dbReference>
<keyword evidence="3" id="KW-1185">Reference proteome</keyword>
<accession>A0A840R1U8</accession>
<dbReference type="AlphaFoldDB" id="A0A840R1U8"/>
<reference evidence="2 3" key="1">
    <citation type="submission" date="2020-08" db="EMBL/GenBank/DDBJ databases">
        <title>Genomic Encyclopedia of Type Strains, Phase IV (KMG-IV): sequencing the most valuable type-strain genomes for metagenomic binning, comparative biology and taxonomic classification.</title>
        <authorList>
            <person name="Goeker M."/>
        </authorList>
    </citation>
    <scope>NUCLEOTIDE SEQUENCE [LARGE SCALE GENOMIC DNA]</scope>
    <source>
        <strain evidence="2 3">DSM 25701</strain>
    </source>
</reference>